<dbReference type="EMBL" id="BGZK01003049">
    <property type="protein sequence ID" value="GBP98017.1"/>
    <property type="molecule type" value="Genomic_DNA"/>
</dbReference>
<dbReference type="GO" id="GO:0005634">
    <property type="term" value="C:nucleus"/>
    <property type="evidence" value="ECO:0007669"/>
    <property type="project" value="UniProtKB-SubCell"/>
</dbReference>
<dbReference type="GO" id="GO:0016787">
    <property type="term" value="F:hydrolase activity"/>
    <property type="evidence" value="ECO:0007669"/>
    <property type="project" value="UniProtKB-KW"/>
</dbReference>
<comment type="subcellular location">
    <subcellularLocation>
        <location evidence="2">Nucleus</location>
    </subcellularLocation>
</comment>
<dbReference type="GO" id="GO:0004518">
    <property type="term" value="F:nuclease activity"/>
    <property type="evidence" value="ECO:0007669"/>
    <property type="project" value="UniProtKB-KW"/>
</dbReference>
<evidence type="ECO:0000256" key="7">
    <source>
        <dbReference type="ARBA" id="ARBA00023242"/>
    </source>
</evidence>
<dbReference type="PANTHER" id="PTHR22930:SF289">
    <property type="entry name" value="DDE TNP4 DOMAIN-CONTAINING PROTEIN-RELATED"/>
    <property type="match status" value="1"/>
</dbReference>
<keyword evidence="5" id="KW-0479">Metal-binding</keyword>
<protein>
    <submittedName>
        <fullName evidence="10">Nuclease HARBI1</fullName>
    </submittedName>
</protein>
<organism evidence="10 11">
    <name type="scientific">Eumeta variegata</name>
    <name type="common">Bagworm moth</name>
    <name type="synonym">Eumeta japonica</name>
    <dbReference type="NCBI Taxonomy" id="151549"/>
    <lineage>
        <taxon>Eukaryota</taxon>
        <taxon>Metazoa</taxon>
        <taxon>Ecdysozoa</taxon>
        <taxon>Arthropoda</taxon>
        <taxon>Hexapoda</taxon>
        <taxon>Insecta</taxon>
        <taxon>Pterygota</taxon>
        <taxon>Neoptera</taxon>
        <taxon>Endopterygota</taxon>
        <taxon>Lepidoptera</taxon>
        <taxon>Glossata</taxon>
        <taxon>Ditrysia</taxon>
        <taxon>Tineoidea</taxon>
        <taxon>Psychidae</taxon>
        <taxon>Oiketicinae</taxon>
        <taxon>Eumeta</taxon>
    </lineage>
</organism>
<feature type="domain" description="DDE Tnp4" evidence="9">
    <location>
        <begin position="75"/>
        <end position="180"/>
    </location>
</feature>
<reference evidence="10 11" key="1">
    <citation type="journal article" date="2019" name="Commun. Biol.">
        <title>The bagworm genome reveals a unique fibroin gene that provides high tensile strength.</title>
        <authorList>
            <person name="Kono N."/>
            <person name="Nakamura H."/>
            <person name="Ohtoshi R."/>
            <person name="Tomita M."/>
            <person name="Numata K."/>
            <person name="Arakawa K."/>
        </authorList>
    </citation>
    <scope>NUCLEOTIDE SEQUENCE [LARGE SCALE GENOMIC DNA]</scope>
</reference>
<dbReference type="STRING" id="151549.A0A4C2AH65"/>
<dbReference type="InterPro" id="IPR045249">
    <property type="entry name" value="HARBI1-like"/>
</dbReference>
<evidence type="ECO:0000256" key="3">
    <source>
        <dbReference type="ARBA" id="ARBA00006958"/>
    </source>
</evidence>
<keyword evidence="4" id="KW-0540">Nuclease</keyword>
<dbReference type="OrthoDB" id="7434799at2759"/>
<evidence type="ECO:0000256" key="1">
    <source>
        <dbReference type="ARBA" id="ARBA00001968"/>
    </source>
</evidence>
<dbReference type="AlphaFoldDB" id="A0A4C2AH65"/>
<dbReference type="GO" id="GO:0046872">
    <property type="term" value="F:metal ion binding"/>
    <property type="evidence" value="ECO:0007669"/>
    <property type="project" value="UniProtKB-KW"/>
</dbReference>
<feature type="region of interest" description="Disordered" evidence="8">
    <location>
        <begin position="178"/>
        <end position="207"/>
    </location>
</feature>
<comment type="caution">
    <text evidence="10">The sequence shown here is derived from an EMBL/GenBank/DDBJ whole genome shotgun (WGS) entry which is preliminary data.</text>
</comment>
<comment type="similarity">
    <text evidence="3">Belongs to the HARBI1 family.</text>
</comment>
<evidence type="ECO:0000313" key="10">
    <source>
        <dbReference type="EMBL" id="GBP98017.1"/>
    </source>
</evidence>
<dbReference type="Proteomes" id="UP000299102">
    <property type="component" value="Unassembled WGS sequence"/>
</dbReference>
<evidence type="ECO:0000313" key="11">
    <source>
        <dbReference type="Proteomes" id="UP000299102"/>
    </source>
</evidence>
<evidence type="ECO:0000256" key="8">
    <source>
        <dbReference type="SAM" id="MobiDB-lite"/>
    </source>
</evidence>
<evidence type="ECO:0000256" key="2">
    <source>
        <dbReference type="ARBA" id="ARBA00004123"/>
    </source>
</evidence>
<dbReference type="Pfam" id="PF13359">
    <property type="entry name" value="DDE_Tnp_4"/>
    <property type="match status" value="1"/>
</dbReference>
<accession>A0A4C2AH65</accession>
<keyword evidence="7" id="KW-0539">Nucleus</keyword>
<evidence type="ECO:0000256" key="5">
    <source>
        <dbReference type="ARBA" id="ARBA00022723"/>
    </source>
</evidence>
<proteinExistence type="inferred from homology"/>
<feature type="compositionally biased region" description="Basic and acidic residues" evidence="8">
    <location>
        <begin position="178"/>
        <end position="195"/>
    </location>
</feature>
<comment type="cofactor">
    <cofactor evidence="1">
        <name>a divalent metal cation</name>
        <dbReference type="ChEBI" id="CHEBI:60240"/>
    </cofactor>
</comment>
<gene>
    <name evidence="10" type="primary">HARBI1</name>
    <name evidence="10" type="ORF">EVAR_90262_1</name>
</gene>
<evidence type="ECO:0000256" key="6">
    <source>
        <dbReference type="ARBA" id="ARBA00022801"/>
    </source>
</evidence>
<evidence type="ECO:0000259" key="9">
    <source>
        <dbReference type="Pfam" id="PF13359"/>
    </source>
</evidence>
<name>A0A4C2AH65_EUMVA</name>
<sequence length="227" mass="26406">MHSLRLLWAAQNEEVWLRRKRNASRRCLKRIGEMPDALFREQFRLNKQTFDELCLDLRNHTALRGTREIPVEIKICDYDLKIINVNAKYGGATHDAFILAASQVQSYMRELHQNGEQTWLLGDSGYPQRAWLMTPISNAVPGSQEEIYTKRHILARNCIERCFGLLKARWSDTTEYHDGNMAEQHDDHNVSEQHDNPNVIEVNSSNPNNQEDLICGRAMLRCLVDRM</sequence>
<dbReference type="PANTHER" id="PTHR22930">
    <property type="match status" value="1"/>
</dbReference>
<keyword evidence="11" id="KW-1185">Reference proteome</keyword>
<dbReference type="InterPro" id="IPR027806">
    <property type="entry name" value="HARBI1_dom"/>
</dbReference>
<keyword evidence="6" id="KW-0378">Hydrolase</keyword>
<evidence type="ECO:0000256" key="4">
    <source>
        <dbReference type="ARBA" id="ARBA00022722"/>
    </source>
</evidence>